<comment type="function">
    <text evidence="7">Pyrophosphatase that catalyzes the hydrolysis of nucleoside triphosphates to their monophosphate derivatives, with a high preference for the non-canonical purine nucleotides XTP (xanthosine triphosphate), dITP (deoxyinosine triphosphate) and ITP. Seems to function as a house-cleaning enzyme that removes non-canonical purine nucleotides from the nucleotide pool, thus preventing their incorporation into DNA/RNA and avoiding chromosomal lesions.</text>
</comment>
<dbReference type="Gene3D" id="3.90.950.10">
    <property type="match status" value="1"/>
</dbReference>
<keyword evidence="4 7" id="KW-0378">Hydrolase</keyword>
<evidence type="ECO:0000256" key="4">
    <source>
        <dbReference type="ARBA" id="ARBA00022801"/>
    </source>
</evidence>
<organism evidence="9 10">
    <name type="scientific">Alicyclobacillus fastidiosus</name>
    <dbReference type="NCBI Taxonomy" id="392011"/>
    <lineage>
        <taxon>Bacteria</taxon>
        <taxon>Bacillati</taxon>
        <taxon>Bacillota</taxon>
        <taxon>Bacilli</taxon>
        <taxon>Bacillales</taxon>
        <taxon>Alicyclobacillaceae</taxon>
        <taxon>Alicyclobacillus</taxon>
    </lineage>
</organism>
<comment type="catalytic activity">
    <reaction evidence="7">
        <text>ITP + H2O = IMP + diphosphate + H(+)</text>
        <dbReference type="Rhea" id="RHEA:29399"/>
        <dbReference type="ChEBI" id="CHEBI:15377"/>
        <dbReference type="ChEBI" id="CHEBI:15378"/>
        <dbReference type="ChEBI" id="CHEBI:33019"/>
        <dbReference type="ChEBI" id="CHEBI:58053"/>
        <dbReference type="ChEBI" id="CHEBI:61402"/>
        <dbReference type="EC" id="3.6.1.66"/>
    </reaction>
</comment>
<evidence type="ECO:0000256" key="2">
    <source>
        <dbReference type="ARBA" id="ARBA00022723"/>
    </source>
</evidence>
<dbReference type="HAMAP" id="MF_01405">
    <property type="entry name" value="Non_canon_purine_NTPase"/>
    <property type="match status" value="1"/>
</dbReference>
<evidence type="ECO:0000256" key="5">
    <source>
        <dbReference type="ARBA" id="ARBA00022842"/>
    </source>
</evidence>
<evidence type="ECO:0000256" key="1">
    <source>
        <dbReference type="ARBA" id="ARBA00008023"/>
    </source>
</evidence>
<dbReference type="SUPFAM" id="SSF52972">
    <property type="entry name" value="ITPase-like"/>
    <property type="match status" value="1"/>
</dbReference>
<comment type="subunit">
    <text evidence="7">Homodimer.</text>
</comment>
<dbReference type="CDD" id="cd00515">
    <property type="entry name" value="HAM1"/>
    <property type="match status" value="1"/>
</dbReference>
<keyword evidence="5 7" id="KW-0460">Magnesium</keyword>
<accession>A0ABY6ZMR7</accession>
<feature type="binding site" evidence="7">
    <location>
        <begin position="178"/>
        <end position="179"/>
    </location>
    <ligand>
        <name>substrate</name>
    </ligand>
</feature>
<evidence type="ECO:0000313" key="9">
    <source>
        <dbReference type="EMBL" id="WAH44228.1"/>
    </source>
</evidence>
<evidence type="ECO:0000313" key="10">
    <source>
        <dbReference type="Proteomes" id="UP001164761"/>
    </source>
</evidence>
<dbReference type="NCBIfam" id="TIGR00042">
    <property type="entry name" value="RdgB/HAM1 family non-canonical purine NTP pyrophosphatase"/>
    <property type="match status" value="1"/>
</dbReference>
<keyword evidence="2 7" id="KW-0479">Metal-binding</keyword>
<comment type="catalytic activity">
    <reaction evidence="7">
        <text>XTP + H2O = XMP + diphosphate + H(+)</text>
        <dbReference type="Rhea" id="RHEA:28610"/>
        <dbReference type="ChEBI" id="CHEBI:15377"/>
        <dbReference type="ChEBI" id="CHEBI:15378"/>
        <dbReference type="ChEBI" id="CHEBI:33019"/>
        <dbReference type="ChEBI" id="CHEBI:57464"/>
        <dbReference type="ChEBI" id="CHEBI:61314"/>
        <dbReference type="EC" id="3.6.1.66"/>
    </reaction>
</comment>
<dbReference type="EC" id="3.6.1.66" evidence="7"/>
<dbReference type="InterPro" id="IPR020922">
    <property type="entry name" value="dITP/XTP_pyrophosphatase"/>
</dbReference>
<sequence>MKLVIATHNAHKLEEFRGLLQLPGLDVAMLPQGVPDAPETGTTFVENANMKARFYAEYVGDWVLSDDSGLEVPLLGGEPGIYSARYAGVHGDDAANNAKLIARLHECGQTQASASFVCALAVYHKGNRLASVEGRVAGTIFDHALGHAGFGYDPLFQPSGSTLRFAEMTQAQKAEHSHRAAALRQLAPRLQEWLD</sequence>
<evidence type="ECO:0000256" key="3">
    <source>
        <dbReference type="ARBA" id="ARBA00022741"/>
    </source>
</evidence>
<proteinExistence type="inferred from homology"/>
<comment type="cofactor">
    <cofactor evidence="7">
        <name>Mg(2+)</name>
        <dbReference type="ChEBI" id="CHEBI:18420"/>
    </cofactor>
    <text evidence="7">Binds 1 Mg(2+) ion per subunit.</text>
</comment>
<dbReference type="PANTHER" id="PTHR11067:SF9">
    <property type="entry name" value="INOSINE TRIPHOSPHATE PYROPHOSPHATASE"/>
    <property type="match status" value="1"/>
</dbReference>
<dbReference type="InterPro" id="IPR002637">
    <property type="entry name" value="RdgB/HAM1"/>
</dbReference>
<gene>
    <name evidence="9" type="primary">rdgB</name>
    <name evidence="9" type="ORF">NZD89_13080</name>
</gene>
<feature type="binding site" evidence="7">
    <location>
        <begin position="7"/>
        <end position="12"/>
    </location>
    <ligand>
        <name>substrate</name>
    </ligand>
</feature>
<reference evidence="9" key="1">
    <citation type="submission" date="2022-08" db="EMBL/GenBank/DDBJ databases">
        <title>Alicyclobacillus fastidiosus DSM 17978, complete genome.</title>
        <authorList>
            <person name="Wang Q."/>
            <person name="Cai R."/>
            <person name="Wang Z."/>
        </authorList>
    </citation>
    <scope>NUCLEOTIDE SEQUENCE</scope>
    <source>
        <strain evidence="9">DSM 17978</strain>
    </source>
</reference>
<keyword evidence="10" id="KW-1185">Reference proteome</keyword>
<evidence type="ECO:0000256" key="7">
    <source>
        <dbReference type="HAMAP-Rule" id="MF_01405"/>
    </source>
</evidence>
<feature type="binding site" evidence="7">
    <location>
        <position position="67"/>
    </location>
    <ligand>
        <name>Mg(2+)</name>
        <dbReference type="ChEBI" id="CHEBI:18420"/>
    </ligand>
</feature>
<evidence type="ECO:0000256" key="6">
    <source>
        <dbReference type="ARBA" id="ARBA00023080"/>
    </source>
</evidence>
<keyword evidence="6 7" id="KW-0546">Nucleotide metabolism</keyword>
<dbReference type="EMBL" id="CP104067">
    <property type="protein sequence ID" value="WAH44228.1"/>
    <property type="molecule type" value="Genomic_DNA"/>
</dbReference>
<comment type="catalytic activity">
    <reaction evidence="7">
        <text>dITP + H2O = dIMP + diphosphate + H(+)</text>
        <dbReference type="Rhea" id="RHEA:28342"/>
        <dbReference type="ChEBI" id="CHEBI:15377"/>
        <dbReference type="ChEBI" id="CHEBI:15378"/>
        <dbReference type="ChEBI" id="CHEBI:33019"/>
        <dbReference type="ChEBI" id="CHEBI:61194"/>
        <dbReference type="ChEBI" id="CHEBI:61382"/>
        <dbReference type="EC" id="3.6.1.66"/>
    </reaction>
</comment>
<dbReference type="PANTHER" id="PTHR11067">
    <property type="entry name" value="INOSINE TRIPHOSPHATE PYROPHOSPHATASE/HAM1 PROTEIN"/>
    <property type="match status" value="1"/>
</dbReference>
<dbReference type="Pfam" id="PF01725">
    <property type="entry name" value="Ham1p_like"/>
    <property type="match status" value="1"/>
</dbReference>
<dbReference type="InterPro" id="IPR029001">
    <property type="entry name" value="ITPase-like_fam"/>
</dbReference>
<feature type="binding site" evidence="7">
    <location>
        <position position="173"/>
    </location>
    <ligand>
        <name>substrate</name>
    </ligand>
</feature>
<comment type="caution">
    <text evidence="7">Lacks conserved residue(s) required for the propagation of feature annotation.</text>
</comment>
<dbReference type="RefSeq" id="WP_268008124.1">
    <property type="nucleotide sequence ID" value="NZ_CP104067.1"/>
</dbReference>
<feature type="binding site" evidence="7">
    <location>
        <begin position="150"/>
        <end position="153"/>
    </location>
    <ligand>
        <name>substrate</name>
    </ligand>
</feature>
<name>A0ABY6ZMR7_9BACL</name>
<evidence type="ECO:0000256" key="8">
    <source>
        <dbReference type="RuleBase" id="RU003781"/>
    </source>
</evidence>
<comment type="similarity">
    <text evidence="1 7 8">Belongs to the HAM1 NTPase family.</text>
</comment>
<keyword evidence="3 7" id="KW-0547">Nucleotide-binding</keyword>
<feature type="binding site" evidence="7">
    <location>
        <position position="68"/>
    </location>
    <ligand>
        <name>substrate</name>
    </ligand>
</feature>
<protein>
    <recommendedName>
        <fullName evidence="7">dITP/XTP pyrophosphatase</fullName>
        <ecNumber evidence="7">3.6.1.66</ecNumber>
    </recommendedName>
    <alternativeName>
        <fullName evidence="7">Non-canonical purine NTP pyrophosphatase</fullName>
    </alternativeName>
    <alternativeName>
        <fullName evidence="7">Non-standard purine NTP pyrophosphatase</fullName>
    </alternativeName>
    <alternativeName>
        <fullName evidence="7">Nucleoside-triphosphate diphosphatase</fullName>
    </alternativeName>
    <alternativeName>
        <fullName evidence="7">Nucleoside-triphosphate pyrophosphatase</fullName>
        <shortName evidence="7">NTPase</shortName>
    </alternativeName>
</protein>
<feature type="active site" description="Proton acceptor" evidence="7">
    <location>
        <position position="67"/>
    </location>
</feature>
<dbReference type="Proteomes" id="UP001164761">
    <property type="component" value="Chromosome"/>
</dbReference>